<accession>A0AAV2GGZ0</accession>
<dbReference type="EMBL" id="OZ034821">
    <property type="protein sequence ID" value="CAL1408983.1"/>
    <property type="molecule type" value="Genomic_DNA"/>
</dbReference>
<evidence type="ECO:0000313" key="2">
    <source>
        <dbReference type="Proteomes" id="UP001497516"/>
    </source>
</evidence>
<name>A0AAV2GGZ0_9ROSI</name>
<dbReference type="AlphaFoldDB" id="A0AAV2GGZ0"/>
<dbReference type="Proteomes" id="UP001497516">
    <property type="component" value="Chromosome 8"/>
</dbReference>
<keyword evidence="2" id="KW-1185">Reference proteome</keyword>
<protein>
    <submittedName>
        <fullName evidence="1">Uncharacterized protein</fullName>
    </submittedName>
</protein>
<sequence length="67" mass="7566">MMETESTLMRAAAVACRRALVPLGGCVEVDFDERRRRDRKTAVVDGAAVQQSLRRRGCNRLDRDRSS</sequence>
<reference evidence="1 2" key="1">
    <citation type="submission" date="2024-04" db="EMBL/GenBank/DDBJ databases">
        <authorList>
            <person name="Fracassetti M."/>
        </authorList>
    </citation>
    <scope>NUCLEOTIDE SEQUENCE [LARGE SCALE GENOMIC DNA]</scope>
</reference>
<organism evidence="1 2">
    <name type="scientific">Linum trigynum</name>
    <dbReference type="NCBI Taxonomy" id="586398"/>
    <lineage>
        <taxon>Eukaryota</taxon>
        <taxon>Viridiplantae</taxon>
        <taxon>Streptophyta</taxon>
        <taxon>Embryophyta</taxon>
        <taxon>Tracheophyta</taxon>
        <taxon>Spermatophyta</taxon>
        <taxon>Magnoliopsida</taxon>
        <taxon>eudicotyledons</taxon>
        <taxon>Gunneridae</taxon>
        <taxon>Pentapetalae</taxon>
        <taxon>rosids</taxon>
        <taxon>fabids</taxon>
        <taxon>Malpighiales</taxon>
        <taxon>Linaceae</taxon>
        <taxon>Linum</taxon>
    </lineage>
</organism>
<evidence type="ECO:0000313" key="1">
    <source>
        <dbReference type="EMBL" id="CAL1408983.1"/>
    </source>
</evidence>
<proteinExistence type="predicted"/>
<gene>
    <name evidence="1" type="ORF">LTRI10_LOCUS48533</name>
</gene>